<dbReference type="AlphaFoldDB" id="A0A453EUV4"/>
<reference evidence="1" key="4">
    <citation type="submission" date="2019-03" db="UniProtKB">
        <authorList>
            <consortium name="EnsemblPlants"/>
        </authorList>
    </citation>
    <scope>IDENTIFICATION</scope>
</reference>
<reference evidence="2" key="1">
    <citation type="journal article" date="2014" name="Science">
        <title>Ancient hybridizations among the ancestral genomes of bread wheat.</title>
        <authorList>
            <consortium name="International Wheat Genome Sequencing Consortium,"/>
            <person name="Marcussen T."/>
            <person name="Sandve S.R."/>
            <person name="Heier L."/>
            <person name="Spannagl M."/>
            <person name="Pfeifer M."/>
            <person name="Jakobsen K.S."/>
            <person name="Wulff B.B."/>
            <person name="Steuernagel B."/>
            <person name="Mayer K.F."/>
            <person name="Olsen O.A."/>
        </authorList>
    </citation>
    <scope>NUCLEOTIDE SEQUENCE [LARGE SCALE GENOMIC DNA]</scope>
    <source>
        <strain evidence="2">cv. AL8/78</strain>
    </source>
</reference>
<dbReference type="Gramene" id="AET3Gv20470100.2">
    <property type="protein sequence ID" value="AET3Gv20470100.2"/>
    <property type="gene ID" value="AET3Gv20470100"/>
</dbReference>
<reference evidence="1" key="5">
    <citation type="journal article" date="2021" name="G3 (Bethesda)">
        <title>Aegilops tauschii genome assembly Aet v5.0 features greater sequence contiguity and improved annotation.</title>
        <authorList>
            <person name="Wang L."/>
            <person name="Zhu T."/>
            <person name="Rodriguez J.C."/>
            <person name="Deal K.R."/>
            <person name="Dubcovsky J."/>
            <person name="McGuire P.E."/>
            <person name="Lux T."/>
            <person name="Spannagl M."/>
            <person name="Mayer K.F.X."/>
            <person name="Baldrich P."/>
            <person name="Meyers B.C."/>
            <person name="Huo N."/>
            <person name="Gu Y.Q."/>
            <person name="Zhou H."/>
            <person name="Devos K.M."/>
            <person name="Bennetzen J.L."/>
            <person name="Unver T."/>
            <person name="Budak H."/>
            <person name="Gulick P.J."/>
            <person name="Galiba G."/>
            <person name="Kalapos B."/>
            <person name="Nelson D.R."/>
            <person name="Li P."/>
            <person name="You F.M."/>
            <person name="Luo M.C."/>
            <person name="Dvorak J."/>
        </authorList>
    </citation>
    <scope>NUCLEOTIDE SEQUENCE [LARGE SCALE GENOMIC DNA]</scope>
    <source>
        <strain evidence="1">cv. AL8/78</strain>
    </source>
</reference>
<reference evidence="1" key="3">
    <citation type="journal article" date="2017" name="Nature">
        <title>Genome sequence of the progenitor of the wheat D genome Aegilops tauschii.</title>
        <authorList>
            <person name="Luo M.C."/>
            <person name="Gu Y.Q."/>
            <person name="Puiu D."/>
            <person name="Wang H."/>
            <person name="Twardziok S.O."/>
            <person name="Deal K.R."/>
            <person name="Huo N."/>
            <person name="Zhu T."/>
            <person name="Wang L."/>
            <person name="Wang Y."/>
            <person name="McGuire P.E."/>
            <person name="Liu S."/>
            <person name="Long H."/>
            <person name="Ramasamy R.K."/>
            <person name="Rodriguez J.C."/>
            <person name="Van S.L."/>
            <person name="Yuan L."/>
            <person name="Wang Z."/>
            <person name="Xia Z."/>
            <person name="Xiao L."/>
            <person name="Anderson O.D."/>
            <person name="Ouyang S."/>
            <person name="Liang Y."/>
            <person name="Zimin A.V."/>
            <person name="Pertea G."/>
            <person name="Qi P."/>
            <person name="Bennetzen J.L."/>
            <person name="Dai X."/>
            <person name="Dawson M.W."/>
            <person name="Muller H.G."/>
            <person name="Kugler K."/>
            <person name="Rivarola-Duarte L."/>
            <person name="Spannagl M."/>
            <person name="Mayer K.F.X."/>
            <person name="Lu F.H."/>
            <person name="Bevan M.W."/>
            <person name="Leroy P."/>
            <person name="Li P."/>
            <person name="You F.M."/>
            <person name="Sun Q."/>
            <person name="Liu Z."/>
            <person name="Lyons E."/>
            <person name="Wicker T."/>
            <person name="Salzberg S.L."/>
            <person name="Devos K.M."/>
            <person name="Dvorak J."/>
        </authorList>
    </citation>
    <scope>NUCLEOTIDE SEQUENCE [LARGE SCALE GENOMIC DNA]</scope>
    <source>
        <strain evidence="1">cv. AL8/78</strain>
    </source>
</reference>
<evidence type="ECO:0000313" key="2">
    <source>
        <dbReference type="Proteomes" id="UP000015105"/>
    </source>
</evidence>
<sequence length="160" mass="18458">VADAWLSVDDTDPFRRLMRRLQATARKLTSWSARTIGNVQHKLALSRERLLRFDKAQEDRTLSAHEEWLRKQIKGSYLGLASLERTIARQRARIATLKDGDANTSFIHRQCSYRRQKNRVHSLNVDDRTLTDHADMASAAFAHFDELLGTAVDRDRTLDL</sequence>
<proteinExistence type="predicted"/>
<organism evidence="1 2">
    <name type="scientific">Aegilops tauschii subsp. strangulata</name>
    <name type="common">Goatgrass</name>
    <dbReference type="NCBI Taxonomy" id="200361"/>
    <lineage>
        <taxon>Eukaryota</taxon>
        <taxon>Viridiplantae</taxon>
        <taxon>Streptophyta</taxon>
        <taxon>Embryophyta</taxon>
        <taxon>Tracheophyta</taxon>
        <taxon>Spermatophyta</taxon>
        <taxon>Magnoliopsida</taxon>
        <taxon>Liliopsida</taxon>
        <taxon>Poales</taxon>
        <taxon>Poaceae</taxon>
        <taxon>BOP clade</taxon>
        <taxon>Pooideae</taxon>
        <taxon>Triticodae</taxon>
        <taxon>Triticeae</taxon>
        <taxon>Triticinae</taxon>
        <taxon>Aegilops</taxon>
    </lineage>
</organism>
<name>A0A453EUV4_AEGTS</name>
<reference evidence="2" key="2">
    <citation type="journal article" date="2017" name="Nat. Plants">
        <title>The Aegilops tauschii genome reveals multiple impacts of transposons.</title>
        <authorList>
            <person name="Zhao G."/>
            <person name="Zou C."/>
            <person name="Li K."/>
            <person name="Wang K."/>
            <person name="Li T."/>
            <person name="Gao L."/>
            <person name="Zhang X."/>
            <person name="Wang H."/>
            <person name="Yang Z."/>
            <person name="Liu X."/>
            <person name="Jiang W."/>
            <person name="Mao L."/>
            <person name="Kong X."/>
            <person name="Jiao Y."/>
            <person name="Jia J."/>
        </authorList>
    </citation>
    <scope>NUCLEOTIDE SEQUENCE [LARGE SCALE GENOMIC DNA]</scope>
    <source>
        <strain evidence="2">cv. AL8/78</strain>
    </source>
</reference>
<dbReference type="Proteomes" id="UP000015105">
    <property type="component" value="Chromosome 3D"/>
</dbReference>
<dbReference type="EnsemblPlants" id="AET3Gv20470100.2">
    <property type="protein sequence ID" value="AET3Gv20470100.2"/>
    <property type="gene ID" value="AET3Gv20470100"/>
</dbReference>
<keyword evidence="2" id="KW-1185">Reference proteome</keyword>
<accession>A0A453EUV4</accession>
<protein>
    <submittedName>
        <fullName evidence="1">Uncharacterized protein</fullName>
    </submittedName>
</protein>
<evidence type="ECO:0000313" key="1">
    <source>
        <dbReference type="EnsemblPlants" id="AET3Gv20470100.2"/>
    </source>
</evidence>